<organism evidence="1 2">
    <name type="scientific">Delftia acidovorans</name>
    <name type="common">Pseudomonas acidovorans</name>
    <name type="synonym">Comamonas acidovorans</name>
    <dbReference type="NCBI Taxonomy" id="80866"/>
    <lineage>
        <taxon>Bacteria</taxon>
        <taxon>Pseudomonadati</taxon>
        <taxon>Pseudomonadota</taxon>
        <taxon>Betaproteobacteria</taxon>
        <taxon>Burkholderiales</taxon>
        <taxon>Comamonadaceae</taxon>
        <taxon>Delftia</taxon>
    </lineage>
</organism>
<protein>
    <submittedName>
        <fullName evidence="1">Phage tail protein</fullName>
    </submittedName>
</protein>
<sequence length="321" mass="34856">MATTPTAQAGRRHILPPQVTPLERAVDQATPQWGGLADAVEPASVRANPAFQPWMATQWQVAQFAPYFPDLGTLLDNTLPWLRERGNGASVRRALGWLGYDALALRIEEDGYLLHIDPGRLVTDADLLPMVRVVRASLPLHVSFYRVFHGEDTRALRYDGSRYDGTIWDNDSGTWVQLPEGEAPIKVSQYARRATTSEAPQIDGATLMAAGVRHTAVTSADSLTYDAWTYDSEVMADVAMGGTGLTTTEAPTYERLQPIVIAGEARMAETAWPAPAPVAFGAGQSLGLAPIPLDNTRGWSGGWDSATWAVVCPTITTRLEE</sequence>
<evidence type="ECO:0000313" key="2">
    <source>
        <dbReference type="Proteomes" id="UP000594778"/>
    </source>
</evidence>
<dbReference type="Pfam" id="PF09684">
    <property type="entry name" value="Tail_P2_I"/>
    <property type="match status" value="1"/>
</dbReference>
<accession>A0A7T2W1F1</accession>
<proteinExistence type="predicted"/>
<dbReference type="Proteomes" id="UP000594778">
    <property type="component" value="Chromosome"/>
</dbReference>
<evidence type="ECO:0000313" key="1">
    <source>
        <dbReference type="EMBL" id="QPS10288.1"/>
    </source>
</evidence>
<dbReference type="RefSeq" id="WP_197956842.1">
    <property type="nucleotide sequence ID" value="NZ_CP065668.1"/>
</dbReference>
<dbReference type="EMBL" id="CP065668">
    <property type="protein sequence ID" value="QPS10288.1"/>
    <property type="molecule type" value="Genomic_DNA"/>
</dbReference>
<dbReference type="InterPro" id="IPR006521">
    <property type="entry name" value="Tail_protein_I"/>
</dbReference>
<reference evidence="1 2" key="1">
    <citation type="submission" date="2020-12" db="EMBL/GenBank/DDBJ databases">
        <title>FDA dAtabase for Regulatory Grade micrObial Sequences (FDA-ARGOS): Supporting development and validation of Infectious Disease Dx tests.</title>
        <authorList>
            <person name="Sproer C."/>
            <person name="Gronow S."/>
            <person name="Severitt S."/>
            <person name="Schroder I."/>
            <person name="Tallon L."/>
            <person name="Sadzewicz L."/>
            <person name="Zhao X."/>
            <person name="Boylan J."/>
            <person name="Ott S."/>
            <person name="Bowen H."/>
            <person name="Vavikolanu K."/>
            <person name="Mehta A."/>
            <person name="Aluvathingal J."/>
            <person name="Nadendla S."/>
            <person name="Lowell S."/>
            <person name="Myers T."/>
            <person name="Yan Y."/>
            <person name="Sichtig H."/>
        </authorList>
    </citation>
    <scope>NUCLEOTIDE SEQUENCE [LARGE SCALE GENOMIC DNA]</scope>
    <source>
        <strain evidence="1 2">FDAARGOS_909</strain>
    </source>
</reference>
<dbReference type="AlphaFoldDB" id="A0A7T2W1F1"/>
<name>A0A7T2W1F1_DELAC</name>
<gene>
    <name evidence="1" type="ORF">I6G66_09950</name>
</gene>